<dbReference type="Proteomes" id="UP000095085">
    <property type="component" value="Unassembled WGS sequence"/>
</dbReference>
<name>A0A1E4RDB5_9ASCO</name>
<gene>
    <name evidence="1" type="ORF">HYPBUDRAFT_231687</name>
</gene>
<evidence type="ECO:0000313" key="1">
    <source>
        <dbReference type="EMBL" id="ODV65240.1"/>
    </source>
</evidence>
<dbReference type="AlphaFoldDB" id="A0A1E4RDB5"/>
<sequence>MIRLNASRQMDQKISESCRCHSYNSIGYMEFELKEDFASFDKCNVAFGFCNALIL</sequence>
<organism evidence="1 2">
    <name type="scientific">Hyphopichia burtonii NRRL Y-1933</name>
    <dbReference type="NCBI Taxonomy" id="984485"/>
    <lineage>
        <taxon>Eukaryota</taxon>
        <taxon>Fungi</taxon>
        <taxon>Dikarya</taxon>
        <taxon>Ascomycota</taxon>
        <taxon>Saccharomycotina</taxon>
        <taxon>Pichiomycetes</taxon>
        <taxon>Debaryomycetaceae</taxon>
        <taxon>Hyphopichia</taxon>
    </lineage>
</organism>
<proteinExistence type="predicted"/>
<reference evidence="2" key="1">
    <citation type="submission" date="2016-05" db="EMBL/GenBank/DDBJ databases">
        <title>Comparative genomics of biotechnologically important yeasts.</title>
        <authorList>
            <consortium name="DOE Joint Genome Institute"/>
            <person name="Riley R."/>
            <person name="Haridas S."/>
            <person name="Wolfe K.H."/>
            <person name="Lopes M.R."/>
            <person name="Hittinger C.T."/>
            <person name="Goker M."/>
            <person name="Salamov A."/>
            <person name="Wisecaver J."/>
            <person name="Long T.M."/>
            <person name="Aerts A.L."/>
            <person name="Barry K."/>
            <person name="Choi C."/>
            <person name="Clum A."/>
            <person name="Coughlan A.Y."/>
            <person name="Deshpande S."/>
            <person name="Douglass A.P."/>
            <person name="Hanson S.J."/>
            <person name="Klenk H.-P."/>
            <person name="Labutti K."/>
            <person name="Lapidus A."/>
            <person name="Lindquist E."/>
            <person name="Lipzen A."/>
            <person name="Meier-Kolthoff J.P."/>
            <person name="Ohm R.A."/>
            <person name="Otillar R.P."/>
            <person name="Pangilinan J."/>
            <person name="Peng Y."/>
            <person name="Rokas A."/>
            <person name="Rosa C.A."/>
            <person name="Scheuner C."/>
            <person name="Sibirny A.A."/>
            <person name="Slot J.C."/>
            <person name="Stielow J.B."/>
            <person name="Sun H."/>
            <person name="Kurtzman C.P."/>
            <person name="Blackwell M."/>
            <person name="Grigoriev I.V."/>
            <person name="Jeffries T.W."/>
        </authorList>
    </citation>
    <scope>NUCLEOTIDE SEQUENCE [LARGE SCALE GENOMIC DNA]</scope>
    <source>
        <strain evidence="2">NRRL Y-1933</strain>
    </source>
</reference>
<accession>A0A1E4RDB5</accession>
<dbReference type="EMBL" id="KV454545">
    <property type="protein sequence ID" value="ODV65240.1"/>
    <property type="molecule type" value="Genomic_DNA"/>
</dbReference>
<evidence type="ECO:0000313" key="2">
    <source>
        <dbReference type="Proteomes" id="UP000095085"/>
    </source>
</evidence>
<protein>
    <submittedName>
        <fullName evidence="1">Uncharacterized protein</fullName>
    </submittedName>
</protein>
<dbReference type="GeneID" id="30997696"/>
<dbReference type="RefSeq" id="XP_020074307.1">
    <property type="nucleotide sequence ID" value="XM_020223147.1"/>
</dbReference>
<keyword evidence="2" id="KW-1185">Reference proteome</keyword>